<dbReference type="Proteomes" id="UP000779574">
    <property type="component" value="Unassembled WGS sequence"/>
</dbReference>
<reference evidence="2" key="2">
    <citation type="submission" date="2021-08" db="EMBL/GenBank/DDBJ databases">
        <authorList>
            <person name="Gostincar C."/>
            <person name="Sun X."/>
            <person name="Song Z."/>
            <person name="Gunde-Cimerman N."/>
        </authorList>
    </citation>
    <scope>NUCLEOTIDE SEQUENCE</scope>
    <source>
        <strain evidence="2">EXF-9911</strain>
    </source>
</reference>
<dbReference type="OrthoDB" id="5335493at2759"/>
<evidence type="ECO:0000313" key="3">
    <source>
        <dbReference type="Proteomes" id="UP000779574"/>
    </source>
</evidence>
<organism evidence="2 3">
    <name type="scientific">Aureobasidium melanogenum</name>
    <name type="common">Aureobasidium pullulans var. melanogenum</name>
    <dbReference type="NCBI Taxonomy" id="46634"/>
    <lineage>
        <taxon>Eukaryota</taxon>
        <taxon>Fungi</taxon>
        <taxon>Dikarya</taxon>
        <taxon>Ascomycota</taxon>
        <taxon>Pezizomycotina</taxon>
        <taxon>Dothideomycetes</taxon>
        <taxon>Dothideomycetidae</taxon>
        <taxon>Dothideales</taxon>
        <taxon>Saccotheciaceae</taxon>
        <taxon>Aureobasidium</taxon>
    </lineage>
</organism>
<dbReference type="AlphaFoldDB" id="A0A9P8EMP3"/>
<name>A0A9P8EMP3_AURME</name>
<feature type="region of interest" description="Disordered" evidence="1">
    <location>
        <begin position="488"/>
        <end position="527"/>
    </location>
</feature>
<comment type="caution">
    <text evidence="2">The sequence shown here is derived from an EMBL/GenBank/DDBJ whole genome shotgun (WGS) entry which is preliminary data.</text>
</comment>
<reference evidence="2" key="1">
    <citation type="journal article" date="2021" name="J Fungi (Basel)">
        <title>Virulence traits and population genomics of the black yeast Aureobasidium melanogenum.</title>
        <authorList>
            <person name="Cernosa A."/>
            <person name="Sun X."/>
            <person name="Gostincar C."/>
            <person name="Fang C."/>
            <person name="Gunde-Cimerman N."/>
            <person name="Song Z."/>
        </authorList>
    </citation>
    <scope>NUCLEOTIDE SEQUENCE</scope>
    <source>
        <strain evidence="2">EXF-9911</strain>
    </source>
</reference>
<evidence type="ECO:0000256" key="1">
    <source>
        <dbReference type="SAM" id="MobiDB-lite"/>
    </source>
</evidence>
<sequence>MAVLVFPTRYEKTSDGWIRQPDDQQPTSLLHQHVLETKDKFVISSFDASVMKLKITAGMKCDYITWECTHDPNAFKFEFVPNRGRDRTLETRFQEGQVQVCLEHTWLPMVDYLEAESKKDELNPNNRTRCCYYDYRNEALEAQRRWWAANNRFFPLLELPSELREEIYRHAAPQDAIEPYVKHRMRGRGIPHISDRNSMIPNLLRCNKLISQEMRAYMFRHLPLLINHERLLQKTLRQNLYFPRNLLTNLTLALPTHRDYVDLFGLNFRDITIGETITIEGNGPTASSLCRDQLPCIKKLEISIPSREVLDQTYLNFCHTNATTMLLEIMYPYIQGHPIILTGMIKHWQKNHWEHRFAQVHKEFEESIADTEDGGVGITQQDLDVYEGKAELNEYDEDAVALPHVKDDVYQIATYAYPSLPNIQNQLPVVHLFCCGIQLSNPSLPDIKRIPKKKNLQSWHHHLKEQQQLVSAALFNWNCQSKAKTSPKCSSATASTAANSPPASSPPLSSSKTLLSPTSAANPPLAPMPAAALLPAAIQ</sequence>
<proteinExistence type="predicted"/>
<evidence type="ECO:0000313" key="2">
    <source>
        <dbReference type="EMBL" id="KAG9694933.1"/>
    </source>
</evidence>
<dbReference type="EMBL" id="JAHFXF010000146">
    <property type="protein sequence ID" value="KAG9694933.1"/>
    <property type="molecule type" value="Genomic_DNA"/>
</dbReference>
<gene>
    <name evidence="2" type="ORF">KCU76_g4876</name>
</gene>
<feature type="non-terminal residue" evidence="2">
    <location>
        <position position="1"/>
    </location>
</feature>
<protein>
    <submittedName>
        <fullName evidence="2">Uncharacterized protein</fullName>
    </submittedName>
</protein>
<accession>A0A9P8EMP3</accession>